<dbReference type="STRING" id="1855383.SAMN05216548_10726"/>
<name>A0A1H9I8V7_9HYPH</name>
<dbReference type="AlphaFoldDB" id="A0A1H9I8V7"/>
<sequence length="55" mass="6478">MRRVLRWITQQLRRRVASHHLAGNDNACWHVAEGFPLPTEEEEREIARMFAGFTS</sequence>
<accession>A0A1H9I8V7</accession>
<keyword evidence="2" id="KW-1185">Reference proteome</keyword>
<proteinExistence type="predicted"/>
<evidence type="ECO:0000313" key="2">
    <source>
        <dbReference type="Proteomes" id="UP000199647"/>
    </source>
</evidence>
<evidence type="ECO:0000313" key="1">
    <source>
        <dbReference type="EMBL" id="SEQ71171.1"/>
    </source>
</evidence>
<dbReference type="RefSeq" id="WP_177176815.1">
    <property type="nucleotide sequence ID" value="NZ_FOFG01000007.1"/>
</dbReference>
<dbReference type="Proteomes" id="UP000199647">
    <property type="component" value="Unassembled WGS sequence"/>
</dbReference>
<protein>
    <submittedName>
        <fullName evidence="1">Uncharacterized protein</fullName>
    </submittedName>
</protein>
<dbReference type="EMBL" id="FOFG01000007">
    <property type="protein sequence ID" value="SEQ71171.1"/>
    <property type="molecule type" value="Genomic_DNA"/>
</dbReference>
<organism evidence="1 2">
    <name type="scientific">Faunimonas pinastri</name>
    <dbReference type="NCBI Taxonomy" id="1855383"/>
    <lineage>
        <taxon>Bacteria</taxon>
        <taxon>Pseudomonadati</taxon>
        <taxon>Pseudomonadota</taxon>
        <taxon>Alphaproteobacteria</taxon>
        <taxon>Hyphomicrobiales</taxon>
        <taxon>Afifellaceae</taxon>
        <taxon>Faunimonas</taxon>
    </lineage>
</organism>
<gene>
    <name evidence="1" type="ORF">SAMN05216548_10726</name>
</gene>
<reference evidence="1 2" key="1">
    <citation type="submission" date="2016-10" db="EMBL/GenBank/DDBJ databases">
        <authorList>
            <person name="de Groot N.N."/>
        </authorList>
    </citation>
    <scope>NUCLEOTIDE SEQUENCE [LARGE SCALE GENOMIC DNA]</scope>
    <source>
        <strain evidence="1 2">A52C2</strain>
    </source>
</reference>